<feature type="compositionally biased region" description="Basic residues" evidence="1">
    <location>
        <begin position="127"/>
        <end position="140"/>
    </location>
</feature>
<comment type="caution">
    <text evidence="2">The sequence shown here is derived from an EMBL/GenBank/DDBJ whole genome shotgun (WGS) entry which is preliminary data.</text>
</comment>
<feature type="compositionally biased region" description="Polar residues" evidence="1">
    <location>
        <begin position="70"/>
        <end position="84"/>
    </location>
</feature>
<sequence length="140" mass="14906">MDRPAPGLKLEAITPPRQDILRIWRTLRPVDCAFIQDIIGDMVIATGVASLPDSSASQDGGRGPSRYLRGSQSADPGSFSTAPDTRSAAFDSRRHTPGVFGHPSDTSPAPNVFRGAPPTSLTDVVRLRRPSPLHGTRGHG</sequence>
<dbReference type="EMBL" id="MTKT01005535">
    <property type="protein sequence ID" value="OWM66788.1"/>
    <property type="molecule type" value="Genomic_DNA"/>
</dbReference>
<accession>A0A218W2U6</accession>
<proteinExistence type="predicted"/>
<gene>
    <name evidence="2" type="ORF">CDL15_Pgr015565</name>
</gene>
<organism evidence="2 3">
    <name type="scientific">Punica granatum</name>
    <name type="common">Pomegranate</name>
    <dbReference type="NCBI Taxonomy" id="22663"/>
    <lineage>
        <taxon>Eukaryota</taxon>
        <taxon>Viridiplantae</taxon>
        <taxon>Streptophyta</taxon>
        <taxon>Embryophyta</taxon>
        <taxon>Tracheophyta</taxon>
        <taxon>Spermatophyta</taxon>
        <taxon>Magnoliopsida</taxon>
        <taxon>eudicotyledons</taxon>
        <taxon>Gunneridae</taxon>
        <taxon>Pentapetalae</taxon>
        <taxon>rosids</taxon>
        <taxon>malvids</taxon>
        <taxon>Myrtales</taxon>
        <taxon>Lythraceae</taxon>
        <taxon>Punica</taxon>
    </lineage>
</organism>
<evidence type="ECO:0000256" key="1">
    <source>
        <dbReference type="SAM" id="MobiDB-lite"/>
    </source>
</evidence>
<evidence type="ECO:0000313" key="2">
    <source>
        <dbReference type="EMBL" id="OWM66788.1"/>
    </source>
</evidence>
<reference evidence="3" key="1">
    <citation type="journal article" date="2017" name="Plant J.">
        <title>The pomegranate (Punica granatum L.) genome and the genomics of punicalagin biosynthesis.</title>
        <authorList>
            <person name="Qin G."/>
            <person name="Xu C."/>
            <person name="Ming R."/>
            <person name="Tang H."/>
            <person name="Guyot R."/>
            <person name="Kramer E.M."/>
            <person name="Hu Y."/>
            <person name="Yi X."/>
            <person name="Qi Y."/>
            <person name="Xu X."/>
            <person name="Gao Z."/>
            <person name="Pan H."/>
            <person name="Jian J."/>
            <person name="Tian Y."/>
            <person name="Yue Z."/>
            <person name="Xu Y."/>
        </authorList>
    </citation>
    <scope>NUCLEOTIDE SEQUENCE [LARGE SCALE GENOMIC DNA]</scope>
    <source>
        <strain evidence="3">cv. Dabenzi</strain>
    </source>
</reference>
<protein>
    <submittedName>
        <fullName evidence="2">Uncharacterized protein</fullName>
    </submittedName>
</protein>
<dbReference type="AlphaFoldDB" id="A0A218W2U6"/>
<dbReference type="Proteomes" id="UP000197138">
    <property type="component" value="Unassembled WGS sequence"/>
</dbReference>
<evidence type="ECO:0000313" key="3">
    <source>
        <dbReference type="Proteomes" id="UP000197138"/>
    </source>
</evidence>
<name>A0A218W2U6_PUNGR</name>
<feature type="region of interest" description="Disordered" evidence="1">
    <location>
        <begin position="51"/>
        <end position="140"/>
    </location>
</feature>